<feature type="domain" description="TM7S3/TM198-like" evidence="8">
    <location>
        <begin position="127"/>
        <end position="330"/>
    </location>
</feature>
<feature type="transmembrane region" description="Helical" evidence="6">
    <location>
        <begin position="149"/>
        <end position="169"/>
    </location>
</feature>
<reference evidence="9 10" key="1">
    <citation type="submission" date="2023-06" db="EMBL/GenBank/DDBJ databases">
        <title>Black Yeasts Isolated from many extreme environments.</title>
        <authorList>
            <person name="Coleine C."/>
            <person name="Stajich J.E."/>
            <person name="Selbmann L."/>
        </authorList>
    </citation>
    <scope>NUCLEOTIDE SEQUENCE [LARGE SCALE GENOMIC DNA]</scope>
    <source>
        <strain evidence="9 10">CCFEE 5887</strain>
    </source>
</reference>
<dbReference type="GO" id="GO:0016020">
    <property type="term" value="C:membrane"/>
    <property type="evidence" value="ECO:0007669"/>
    <property type="project" value="UniProtKB-SubCell"/>
</dbReference>
<organism evidence="9 10">
    <name type="scientific">Vermiconidia calcicola</name>
    <dbReference type="NCBI Taxonomy" id="1690605"/>
    <lineage>
        <taxon>Eukaryota</taxon>
        <taxon>Fungi</taxon>
        <taxon>Dikarya</taxon>
        <taxon>Ascomycota</taxon>
        <taxon>Pezizomycotina</taxon>
        <taxon>Dothideomycetes</taxon>
        <taxon>Dothideomycetidae</taxon>
        <taxon>Mycosphaerellales</taxon>
        <taxon>Extremaceae</taxon>
        <taxon>Vermiconidia</taxon>
    </lineage>
</organism>
<proteinExistence type="predicted"/>
<keyword evidence="10" id="KW-1185">Reference proteome</keyword>
<feature type="transmembrane region" description="Helical" evidence="6">
    <location>
        <begin position="206"/>
        <end position="226"/>
    </location>
</feature>
<protein>
    <recommendedName>
        <fullName evidence="8">TM7S3/TM198-like domain-containing protein</fullName>
    </recommendedName>
</protein>
<feature type="compositionally biased region" description="Polar residues" evidence="5">
    <location>
        <begin position="539"/>
        <end position="549"/>
    </location>
</feature>
<feature type="compositionally biased region" description="Polar residues" evidence="5">
    <location>
        <begin position="432"/>
        <end position="447"/>
    </location>
</feature>
<dbReference type="Proteomes" id="UP001345827">
    <property type="component" value="Unassembled WGS sequence"/>
</dbReference>
<feature type="transmembrane region" description="Helical" evidence="6">
    <location>
        <begin position="181"/>
        <end position="199"/>
    </location>
</feature>
<feature type="transmembrane region" description="Helical" evidence="6">
    <location>
        <begin position="315"/>
        <end position="336"/>
    </location>
</feature>
<feature type="chain" id="PRO_5043451807" description="TM7S3/TM198-like domain-containing protein" evidence="7">
    <location>
        <begin position="22"/>
        <end position="1023"/>
    </location>
</feature>
<feature type="compositionally biased region" description="Basic and acidic residues" evidence="5">
    <location>
        <begin position="657"/>
        <end position="669"/>
    </location>
</feature>
<feature type="region of interest" description="Disordered" evidence="5">
    <location>
        <begin position="630"/>
        <end position="686"/>
    </location>
</feature>
<comment type="subcellular location">
    <subcellularLocation>
        <location evidence="1">Membrane</location>
        <topology evidence="1">Multi-pass membrane protein</topology>
    </subcellularLocation>
</comment>
<evidence type="ECO:0000259" key="8">
    <source>
        <dbReference type="Pfam" id="PF13886"/>
    </source>
</evidence>
<evidence type="ECO:0000256" key="2">
    <source>
        <dbReference type="ARBA" id="ARBA00022692"/>
    </source>
</evidence>
<dbReference type="EMBL" id="JAXLQG010000012">
    <property type="protein sequence ID" value="KAK5534030.1"/>
    <property type="molecule type" value="Genomic_DNA"/>
</dbReference>
<name>A0AAV9Q1V9_9PEZI</name>
<feature type="compositionally biased region" description="Basic and acidic residues" evidence="5">
    <location>
        <begin position="993"/>
        <end position="1008"/>
    </location>
</feature>
<feature type="region of interest" description="Disordered" evidence="5">
    <location>
        <begin position="432"/>
        <end position="570"/>
    </location>
</feature>
<evidence type="ECO:0000313" key="10">
    <source>
        <dbReference type="Proteomes" id="UP001345827"/>
    </source>
</evidence>
<evidence type="ECO:0000256" key="1">
    <source>
        <dbReference type="ARBA" id="ARBA00004141"/>
    </source>
</evidence>
<feature type="compositionally biased region" description="Polar residues" evidence="5">
    <location>
        <begin position="88"/>
        <end position="111"/>
    </location>
</feature>
<evidence type="ECO:0000256" key="5">
    <source>
        <dbReference type="SAM" id="MobiDB-lite"/>
    </source>
</evidence>
<feature type="compositionally biased region" description="Low complexity" evidence="5">
    <location>
        <begin position="35"/>
        <end position="87"/>
    </location>
</feature>
<feature type="transmembrane region" description="Helical" evidence="6">
    <location>
        <begin position="257"/>
        <end position="275"/>
    </location>
</feature>
<feature type="transmembrane region" description="Helical" evidence="6">
    <location>
        <begin position="122"/>
        <end position="142"/>
    </location>
</feature>
<dbReference type="InterPro" id="IPR025256">
    <property type="entry name" value="TM7S3/TM198-like_dom"/>
</dbReference>
<feature type="region of interest" description="Disordered" evidence="5">
    <location>
        <begin position="842"/>
        <end position="1023"/>
    </location>
</feature>
<keyword evidence="3 6" id="KW-1133">Transmembrane helix</keyword>
<evidence type="ECO:0000256" key="3">
    <source>
        <dbReference type="ARBA" id="ARBA00022989"/>
    </source>
</evidence>
<feature type="region of interest" description="Disordered" evidence="5">
    <location>
        <begin position="775"/>
        <end position="823"/>
    </location>
</feature>
<keyword evidence="4 6" id="KW-0472">Membrane</keyword>
<comment type="caution">
    <text evidence="9">The sequence shown here is derived from an EMBL/GenBank/DDBJ whole genome shotgun (WGS) entry which is preliminary data.</text>
</comment>
<feature type="compositionally biased region" description="Basic and acidic residues" evidence="5">
    <location>
        <begin position="926"/>
        <end position="936"/>
    </location>
</feature>
<accession>A0AAV9Q1V9</accession>
<keyword evidence="7" id="KW-0732">Signal</keyword>
<dbReference type="PANTHER" id="PTHR39469">
    <property type="entry name" value="CHROMOSOME 1, WHOLE GENOME SHOTGUN SEQUENCE"/>
    <property type="match status" value="1"/>
</dbReference>
<dbReference type="Pfam" id="PF13886">
    <property type="entry name" value="TM7S3_TM198"/>
    <property type="match status" value="1"/>
</dbReference>
<feature type="region of interest" description="Disordered" evidence="5">
    <location>
        <begin position="22"/>
        <end position="111"/>
    </location>
</feature>
<evidence type="ECO:0000313" key="9">
    <source>
        <dbReference type="EMBL" id="KAK5534030.1"/>
    </source>
</evidence>
<evidence type="ECO:0000256" key="7">
    <source>
        <dbReference type="SAM" id="SignalP"/>
    </source>
</evidence>
<evidence type="ECO:0000256" key="6">
    <source>
        <dbReference type="SAM" id="Phobius"/>
    </source>
</evidence>
<feature type="compositionally biased region" description="Low complexity" evidence="5">
    <location>
        <begin position="842"/>
        <end position="856"/>
    </location>
</feature>
<dbReference type="PANTHER" id="PTHR39469:SF1">
    <property type="entry name" value="DUF4203 DOMAIN-CONTAINING PROTEIN"/>
    <property type="match status" value="1"/>
</dbReference>
<feature type="compositionally biased region" description="Polar residues" evidence="5">
    <location>
        <begin position="802"/>
        <end position="823"/>
    </location>
</feature>
<feature type="signal peptide" evidence="7">
    <location>
        <begin position="1"/>
        <end position="21"/>
    </location>
</feature>
<sequence length="1023" mass="109897">MRLARIVVLTLLSCILSLAAGRHDGSNRQKRQDTTDATFPTLTTDSPSSPTEAISTESSSPTSAASSQPSTTHSTSPSSATEHSSTTQSAKTTYPGTPTNPTASASVQDSNELPLEPRITPALGIAGVFLIFLGAVYALIGVKSRGIQIFLSCGFLASIATTALVGYILDPPVSDAVQGGFFVAIVMTGAVFGGGALIFKDITEGFGCLLGGFCFSMWLLTLQPGGLVTSSGGKGAFIGVFCLAAWALSWTKYTRPYALIGSTALGGATAFVLGLDCFTRAGMKEYWFYLWNLNDNLFPLHTDTYPLTKGVKVEIAVIVIGTIIGLLSQITLWKVIRSKQITEADMQQENDQQKEAVEAALGRQIERQNEREKAVWERQYGDRVRSMRNTLLWQNAHSDKRYSTVSVVAVQQSTPSVSTGDVEMNDFGLQRVQSGHGSKSKRQSSVTVDVIPEAEEDNTNVASTERQRALLALERGKSSDDLKSSGDLSRSTSTLNPVIEDDDGESGISQPDSGVELPKPKRRSTRQSISGLTKRLTPGYTSIASQSQERLVEVGRPHSRASSAAATVGGDNEELNVGLLHGENEGKTLETPDIVISPALSEGGDPSEVMFDTRKKSGAYHLGYFETTDSESHLDMPSSASATASSGDFGENIKILDQGEGRSEMEPSKSRAAQSQGSGATASSTESLTRTALAQVPSQISNVVLSYRTNEWAKYLTSAEAPIYDEPETIEGVDKELPTHVAPATLAASGEASAQRLPTGLVTPSVRASNAGVGIASQLTATPRSFSDPERRRSAMKPPSRSPSMQSYKLSSNKGGRGSYSPSVATSLAITPIVENVPAQFAAPRSAGRRASAGSPYMMPTRRPSATSVGSGGSRPYSAHGPATQYGSVYDITQSGRPASQQYHRSGSGTSMRMDSNELQQPQHNPRQEAAKRESLLADWRVSQQQRASRDSLEATAAETGRARMKAELDNRRRMEEFQRHEQQRRQYAMDQVMRRPEMQDLHREAIRKMQAGANKKLRSSTG</sequence>
<feature type="compositionally biased region" description="Polar residues" evidence="5">
    <location>
        <begin position="885"/>
        <end position="925"/>
    </location>
</feature>
<feature type="compositionally biased region" description="Basic and acidic residues" evidence="5">
    <location>
        <begin position="22"/>
        <end position="34"/>
    </location>
</feature>
<feature type="compositionally biased region" description="Basic and acidic residues" evidence="5">
    <location>
        <begin position="961"/>
        <end position="985"/>
    </location>
</feature>
<evidence type="ECO:0000256" key="4">
    <source>
        <dbReference type="ARBA" id="ARBA00023136"/>
    </source>
</evidence>
<feature type="compositionally biased region" description="Basic and acidic residues" evidence="5">
    <location>
        <begin position="474"/>
        <end position="484"/>
    </location>
</feature>
<feature type="compositionally biased region" description="Low complexity" evidence="5">
    <location>
        <begin position="672"/>
        <end position="685"/>
    </location>
</feature>
<gene>
    <name evidence="9" type="ORF">LTR25_007010</name>
</gene>
<keyword evidence="2 6" id="KW-0812">Transmembrane</keyword>
<dbReference type="AlphaFoldDB" id="A0AAV9Q1V9"/>